<dbReference type="PROSITE" id="PS50043">
    <property type="entry name" value="HTH_LUXR_2"/>
    <property type="match status" value="1"/>
</dbReference>
<evidence type="ECO:0000313" key="4">
    <source>
        <dbReference type="Proteomes" id="UP000292881"/>
    </source>
</evidence>
<comment type="caution">
    <text evidence="3">The sequence shown here is derived from an EMBL/GenBank/DDBJ whole genome shotgun (WGS) entry which is preliminary data.</text>
</comment>
<dbReference type="GO" id="GO:0006355">
    <property type="term" value="P:regulation of DNA-templated transcription"/>
    <property type="evidence" value="ECO:0007669"/>
    <property type="project" value="InterPro"/>
</dbReference>
<evidence type="ECO:0000313" key="3">
    <source>
        <dbReference type="EMBL" id="RXZ45949.1"/>
    </source>
</evidence>
<organism evidence="3 4">
    <name type="scientific">Agromyces binzhouensis</name>
    <dbReference type="NCBI Taxonomy" id="1817495"/>
    <lineage>
        <taxon>Bacteria</taxon>
        <taxon>Bacillati</taxon>
        <taxon>Actinomycetota</taxon>
        <taxon>Actinomycetes</taxon>
        <taxon>Micrococcales</taxon>
        <taxon>Microbacteriaceae</taxon>
        <taxon>Agromyces</taxon>
    </lineage>
</organism>
<keyword evidence="1" id="KW-0238">DNA-binding</keyword>
<gene>
    <name evidence="3" type="ORF">ESO86_12480</name>
</gene>
<dbReference type="Gene3D" id="1.10.10.10">
    <property type="entry name" value="Winged helix-like DNA-binding domain superfamily/Winged helix DNA-binding domain"/>
    <property type="match status" value="1"/>
</dbReference>
<accession>A0A4Q2JHL0</accession>
<feature type="non-terminal residue" evidence="3">
    <location>
        <position position="1"/>
    </location>
</feature>
<evidence type="ECO:0000259" key="2">
    <source>
        <dbReference type="PROSITE" id="PS50043"/>
    </source>
</evidence>
<name>A0A4Q2JHL0_9MICO</name>
<dbReference type="PANTHER" id="PTHR43214:SF42">
    <property type="entry name" value="TRANSCRIPTIONAL REGULATORY PROTEIN DESR"/>
    <property type="match status" value="1"/>
</dbReference>
<proteinExistence type="predicted"/>
<dbReference type="EMBL" id="SDPL01000277">
    <property type="protein sequence ID" value="RXZ45949.1"/>
    <property type="molecule type" value="Genomic_DNA"/>
</dbReference>
<dbReference type="Proteomes" id="UP000292881">
    <property type="component" value="Unassembled WGS sequence"/>
</dbReference>
<keyword evidence="4" id="KW-1185">Reference proteome</keyword>
<dbReference type="InterPro" id="IPR036388">
    <property type="entry name" value="WH-like_DNA-bd_sf"/>
</dbReference>
<dbReference type="AlphaFoldDB" id="A0A4Q2JHL0"/>
<dbReference type="SMART" id="SM00421">
    <property type="entry name" value="HTH_LUXR"/>
    <property type="match status" value="1"/>
</dbReference>
<dbReference type="InterPro" id="IPR039420">
    <property type="entry name" value="WalR-like"/>
</dbReference>
<evidence type="ECO:0000256" key="1">
    <source>
        <dbReference type="ARBA" id="ARBA00023125"/>
    </source>
</evidence>
<dbReference type="InterPro" id="IPR000792">
    <property type="entry name" value="Tscrpt_reg_LuxR_C"/>
</dbReference>
<dbReference type="PANTHER" id="PTHR43214">
    <property type="entry name" value="TWO-COMPONENT RESPONSE REGULATOR"/>
    <property type="match status" value="1"/>
</dbReference>
<dbReference type="InterPro" id="IPR016032">
    <property type="entry name" value="Sig_transdc_resp-reg_C-effctor"/>
</dbReference>
<dbReference type="RefSeq" id="WP_165307765.1">
    <property type="nucleotide sequence ID" value="NZ_SDPL01000277.1"/>
</dbReference>
<protein>
    <submittedName>
        <fullName evidence="3">LuxR family transcriptional regulator</fullName>
    </submittedName>
</protein>
<feature type="domain" description="HTH luxR-type" evidence="2">
    <location>
        <begin position="451"/>
        <end position="515"/>
    </location>
</feature>
<dbReference type="PRINTS" id="PR00038">
    <property type="entry name" value="HTHLUXR"/>
</dbReference>
<dbReference type="GO" id="GO:0003677">
    <property type="term" value="F:DNA binding"/>
    <property type="evidence" value="ECO:0007669"/>
    <property type="project" value="UniProtKB-KW"/>
</dbReference>
<dbReference type="SUPFAM" id="SSF46894">
    <property type="entry name" value="C-terminal effector domain of the bipartite response regulators"/>
    <property type="match status" value="1"/>
</dbReference>
<dbReference type="Pfam" id="PF00196">
    <property type="entry name" value="GerE"/>
    <property type="match status" value="1"/>
</dbReference>
<sequence length="515" mass="55345">ADLTPDGDARDLRLLAAAEAATAAGAAQLAGELIGRIDVARLDPVGEGRLLMLRVGMALFLADADGVLTASATMLRAAERFHGLVPDLEQRALLGAFEVLLTAEWAARDVTLRELGRRVTEGADVADGPLATALRAIGAHILLPYEEAVPLVRAAVGMLVEADDAELLGFGNFGVALTMGLWDVRTCVRLLERTAAAAREAGALQVLDTTLWLLSLLELYHAGPAASAGYVEQVRDLRRAIGYDAEQVVNAAYLAWSGAPAEVVEQVAEGALAAGFGGVWTLAMTGLGIREIADGRYRDAFHRFEPMVARRFLQVTYQQLPEFVEAGVRAGRPAEVAAAADRLRVFAAASGTPWILGVAERSTALLADDADAESHYLAAIGHLQQSTAQPDLARAHLVYGEWLRRMKRRREAREHLRVALDHFTRIAAPAFAARARRELEATGEHVPHREPGAAAEMLTPQEENVARMAAAGHTNAEIGATLFISANTVDYHLRKVFRKLGVTSRRQLGDRLPTA</sequence>
<dbReference type="CDD" id="cd06170">
    <property type="entry name" value="LuxR_C_like"/>
    <property type="match status" value="1"/>
</dbReference>
<reference evidence="3 4" key="1">
    <citation type="submission" date="2019-01" db="EMBL/GenBank/DDBJ databases">
        <authorList>
            <person name="Li J."/>
        </authorList>
    </citation>
    <scope>NUCLEOTIDE SEQUENCE [LARGE SCALE GENOMIC DNA]</scope>
    <source>
        <strain evidence="3 4">CGMCC 4.7180</strain>
    </source>
</reference>